<evidence type="ECO:0000313" key="13">
    <source>
        <dbReference type="Proteomes" id="UP000184016"/>
    </source>
</evidence>
<dbReference type="RefSeq" id="WP_072874328.1">
    <property type="nucleotide sequence ID" value="NZ_FRAF01000014.1"/>
</dbReference>
<dbReference type="InterPro" id="IPR013766">
    <property type="entry name" value="Thioredoxin_domain"/>
</dbReference>
<dbReference type="OrthoDB" id="9790390at2"/>
<dbReference type="PROSITE" id="PS00194">
    <property type="entry name" value="THIOREDOXIN_1"/>
    <property type="match status" value="1"/>
</dbReference>
<comment type="similarity">
    <text evidence="1 8">Belongs to the thioredoxin family.</text>
</comment>
<name>A0A1M6SRR8_9BACL</name>
<dbReference type="GO" id="GO:0045454">
    <property type="term" value="P:cell redox homeostasis"/>
    <property type="evidence" value="ECO:0007669"/>
    <property type="project" value="TreeGrafter"/>
</dbReference>
<dbReference type="Pfam" id="PF00085">
    <property type="entry name" value="Thioredoxin"/>
    <property type="match status" value="1"/>
</dbReference>
<accession>A0A1M6SRR8</accession>
<feature type="site" description="Deprotonates C-terminal active site Cys" evidence="9">
    <location>
        <position position="24"/>
    </location>
</feature>
<evidence type="ECO:0000256" key="8">
    <source>
        <dbReference type="PIRNR" id="PIRNR000077"/>
    </source>
</evidence>
<protein>
    <recommendedName>
        <fullName evidence="2 7">Thioredoxin</fullName>
    </recommendedName>
</protein>
<dbReference type="PROSITE" id="PS51352">
    <property type="entry name" value="THIOREDOXIN_2"/>
    <property type="match status" value="1"/>
</dbReference>
<keyword evidence="4" id="KW-0249">Electron transport</keyword>
<feature type="site" description="Contributes to redox potential value" evidence="9">
    <location>
        <position position="31"/>
    </location>
</feature>
<evidence type="ECO:0000256" key="3">
    <source>
        <dbReference type="ARBA" id="ARBA00022448"/>
    </source>
</evidence>
<reference evidence="13" key="1">
    <citation type="submission" date="2016-11" db="EMBL/GenBank/DDBJ databases">
        <authorList>
            <person name="Varghese N."/>
            <person name="Submissions S."/>
        </authorList>
    </citation>
    <scope>NUCLEOTIDE SEQUENCE [LARGE SCALE GENOMIC DNA]</scope>
    <source>
        <strain evidence="13">USBA-503</strain>
    </source>
</reference>
<dbReference type="Gene3D" id="3.40.30.10">
    <property type="entry name" value="Glutaredoxin"/>
    <property type="match status" value="1"/>
</dbReference>
<feature type="domain" description="Thioredoxin" evidence="11">
    <location>
        <begin position="1"/>
        <end position="106"/>
    </location>
</feature>
<dbReference type="InterPro" id="IPR017937">
    <property type="entry name" value="Thioredoxin_CS"/>
</dbReference>
<dbReference type="SUPFAM" id="SSF52833">
    <property type="entry name" value="Thioredoxin-like"/>
    <property type="match status" value="1"/>
</dbReference>
<evidence type="ECO:0000313" key="12">
    <source>
        <dbReference type="EMBL" id="SHK47288.1"/>
    </source>
</evidence>
<keyword evidence="13" id="KW-1185">Reference proteome</keyword>
<evidence type="ECO:0000256" key="4">
    <source>
        <dbReference type="ARBA" id="ARBA00022982"/>
    </source>
</evidence>
<keyword evidence="6 10" id="KW-0676">Redox-active center</keyword>
<dbReference type="AlphaFoldDB" id="A0A1M6SRR8"/>
<dbReference type="InterPro" id="IPR005746">
    <property type="entry name" value="Thioredoxin"/>
</dbReference>
<evidence type="ECO:0000256" key="10">
    <source>
        <dbReference type="PIRSR" id="PIRSR000077-4"/>
    </source>
</evidence>
<dbReference type="Proteomes" id="UP000184016">
    <property type="component" value="Unassembled WGS sequence"/>
</dbReference>
<evidence type="ECO:0000259" key="11">
    <source>
        <dbReference type="PROSITE" id="PS51352"/>
    </source>
</evidence>
<keyword evidence="3" id="KW-0813">Transport</keyword>
<evidence type="ECO:0000256" key="9">
    <source>
        <dbReference type="PIRSR" id="PIRSR000077-1"/>
    </source>
</evidence>
<dbReference type="PANTHER" id="PTHR45663">
    <property type="entry name" value="GEO12009P1"/>
    <property type="match status" value="1"/>
</dbReference>
<feature type="active site" description="Nucleophile" evidence="9">
    <location>
        <position position="30"/>
    </location>
</feature>
<dbReference type="GO" id="GO:0015035">
    <property type="term" value="F:protein-disulfide reductase activity"/>
    <property type="evidence" value="ECO:0007669"/>
    <property type="project" value="UniProtKB-UniRule"/>
</dbReference>
<dbReference type="EMBL" id="FRAF01000014">
    <property type="protein sequence ID" value="SHK47288.1"/>
    <property type="molecule type" value="Genomic_DNA"/>
</dbReference>
<dbReference type="GO" id="GO:0005829">
    <property type="term" value="C:cytosol"/>
    <property type="evidence" value="ECO:0007669"/>
    <property type="project" value="TreeGrafter"/>
</dbReference>
<organism evidence="12 13">
    <name type="scientific">Alicyclobacillus tolerans</name>
    <dbReference type="NCBI Taxonomy" id="90970"/>
    <lineage>
        <taxon>Bacteria</taxon>
        <taxon>Bacillati</taxon>
        <taxon>Bacillota</taxon>
        <taxon>Bacilli</taxon>
        <taxon>Bacillales</taxon>
        <taxon>Alicyclobacillaceae</taxon>
        <taxon>Alicyclobacillus</taxon>
    </lineage>
</organism>
<dbReference type="CDD" id="cd02947">
    <property type="entry name" value="TRX_family"/>
    <property type="match status" value="1"/>
</dbReference>
<proteinExistence type="inferred from homology"/>
<feature type="disulfide bond" description="Redox-active" evidence="10">
    <location>
        <begin position="30"/>
        <end position="33"/>
    </location>
</feature>
<dbReference type="PRINTS" id="PR00421">
    <property type="entry name" value="THIOREDOXIN"/>
</dbReference>
<dbReference type="PANTHER" id="PTHR45663:SF11">
    <property type="entry name" value="GEO12009P1"/>
    <property type="match status" value="1"/>
</dbReference>
<evidence type="ECO:0000256" key="7">
    <source>
        <dbReference type="NCBIfam" id="TIGR01068"/>
    </source>
</evidence>
<evidence type="ECO:0000256" key="2">
    <source>
        <dbReference type="ARBA" id="ARBA00020570"/>
    </source>
</evidence>
<gene>
    <name evidence="12" type="ORF">SAMN05443507_11467</name>
</gene>
<dbReference type="InterPro" id="IPR036249">
    <property type="entry name" value="Thioredoxin-like_sf"/>
</dbReference>
<evidence type="ECO:0000256" key="6">
    <source>
        <dbReference type="ARBA" id="ARBA00023284"/>
    </source>
</evidence>
<dbReference type="STRING" id="1830138.SAMN05443507_11467"/>
<dbReference type="FunFam" id="3.40.30.10:FF:000001">
    <property type="entry name" value="Thioredoxin"/>
    <property type="match status" value="1"/>
</dbReference>
<dbReference type="PIRSF" id="PIRSF000077">
    <property type="entry name" value="Thioredoxin"/>
    <property type="match status" value="1"/>
</dbReference>
<feature type="site" description="Contributes to redox potential value" evidence="9">
    <location>
        <position position="32"/>
    </location>
</feature>
<evidence type="ECO:0000256" key="5">
    <source>
        <dbReference type="ARBA" id="ARBA00023157"/>
    </source>
</evidence>
<sequence length="106" mass="11670">MATQKVTDQTFASLLQQGKPVLVDFWAAWCGPCRMMAPVLEELSNEYADKLIVAKLDVDENPQTASQFGIMSIPTLLLFENGQVSKSVVGFRPKEHLVAELSSVLT</sequence>
<dbReference type="NCBIfam" id="TIGR01068">
    <property type="entry name" value="thioredoxin"/>
    <property type="match status" value="1"/>
</dbReference>
<keyword evidence="5 10" id="KW-1015">Disulfide bond</keyword>
<feature type="active site" description="Nucleophile" evidence="9">
    <location>
        <position position="33"/>
    </location>
</feature>
<evidence type="ECO:0000256" key="1">
    <source>
        <dbReference type="ARBA" id="ARBA00008987"/>
    </source>
</evidence>